<dbReference type="NCBIfam" id="TIGR02229">
    <property type="entry name" value="caa3_sub_IV"/>
    <property type="match status" value="1"/>
</dbReference>
<dbReference type="Proteomes" id="UP000630142">
    <property type="component" value="Unassembled WGS sequence"/>
</dbReference>
<evidence type="ECO:0000256" key="5">
    <source>
        <dbReference type="ARBA" id="ARBA00023136"/>
    </source>
</evidence>
<dbReference type="RefSeq" id="WP_189500755.1">
    <property type="nucleotide sequence ID" value="NZ_BMZQ01000001.1"/>
</dbReference>
<reference evidence="7" key="2">
    <citation type="submission" date="2020-09" db="EMBL/GenBank/DDBJ databases">
        <authorList>
            <person name="Sun Q."/>
            <person name="Kim S."/>
        </authorList>
    </citation>
    <scope>NUCLEOTIDE SEQUENCE</scope>
    <source>
        <strain evidence="7">KCTC 42249</strain>
    </source>
</reference>
<evidence type="ECO:0000256" key="2">
    <source>
        <dbReference type="ARBA" id="ARBA00022475"/>
    </source>
</evidence>
<keyword evidence="4 6" id="KW-1133">Transmembrane helix</keyword>
<evidence type="ECO:0000256" key="1">
    <source>
        <dbReference type="ARBA" id="ARBA00004651"/>
    </source>
</evidence>
<feature type="transmembrane region" description="Helical" evidence="6">
    <location>
        <begin position="61"/>
        <end position="83"/>
    </location>
</feature>
<keyword evidence="3 6" id="KW-0812">Transmembrane</keyword>
<keyword evidence="5 6" id="KW-0472">Membrane</keyword>
<dbReference type="AlphaFoldDB" id="A0A8J3GIY3"/>
<comment type="caution">
    <text evidence="7">The sequence shown here is derived from an EMBL/GenBank/DDBJ whole genome shotgun (WGS) entry which is preliminary data.</text>
</comment>
<evidence type="ECO:0008006" key="9">
    <source>
        <dbReference type="Google" id="ProtNLM"/>
    </source>
</evidence>
<dbReference type="EMBL" id="BMZQ01000001">
    <property type="protein sequence ID" value="GHD05030.1"/>
    <property type="molecule type" value="Genomic_DNA"/>
</dbReference>
<keyword evidence="8" id="KW-1185">Reference proteome</keyword>
<evidence type="ECO:0000256" key="6">
    <source>
        <dbReference type="SAM" id="Phobius"/>
    </source>
</evidence>
<evidence type="ECO:0000313" key="7">
    <source>
        <dbReference type="EMBL" id="GHD05030.1"/>
    </source>
</evidence>
<reference evidence="7" key="1">
    <citation type="journal article" date="2014" name="Int. J. Syst. Evol. Microbiol.">
        <title>Complete genome sequence of Corynebacterium casei LMG S-19264T (=DSM 44701T), isolated from a smear-ripened cheese.</title>
        <authorList>
            <consortium name="US DOE Joint Genome Institute (JGI-PGF)"/>
            <person name="Walter F."/>
            <person name="Albersmeier A."/>
            <person name="Kalinowski J."/>
            <person name="Ruckert C."/>
        </authorList>
    </citation>
    <scope>NUCLEOTIDE SEQUENCE</scope>
    <source>
        <strain evidence="7">KCTC 42249</strain>
    </source>
</reference>
<dbReference type="InterPro" id="IPR005171">
    <property type="entry name" value="Cyt_c_oxidase_su4_prok"/>
</dbReference>
<gene>
    <name evidence="7" type="ORF">GCM10016234_00430</name>
</gene>
<dbReference type="Pfam" id="PF03626">
    <property type="entry name" value="COX4_pro"/>
    <property type="match status" value="1"/>
</dbReference>
<keyword evidence="2" id="KW-1003">Cell membrane</keyword>
<feature type="transmembrane region" description="Helical" evidence="6">
    <location>
        <begin position="34"/>
        <end position="54"/>
    </location>
</feature>
<name>A0A8J3GIY3_9HYPH</name>
<evidence type="ECO:0000256" key="3">
    <source>
        <dbReference type="ARBA" id="ARBA00022692"/>
    </source>
</evidence>
<dbReference type="InterPro" id="IPR011743">
    <property type="entry name" value="Caa3_sub_IV"/>
</dbReference>
<sequence>MRSELRPLALVYLGLLALLALTVAGSFLPLGHASPAVSFGIAMAKALLIVWFFMGFRREGWAVRLAVLAGLVWLTILLSLTLLDLLTRNWLMPHFGT</sequence>
<accession>A0A8J3GIY3</accession>
<proteinExistence type="predicted"/>
<evidence type="ECO:0000313" key="8">
    <source>
        <dbReference type="Proteomes" id="UP000630142"/>
    </source>
</evidence>
<organism evidence="7 8">
    <name type="scientific">Tianweitania populi</name>
    <dbReference type="NCBI Taxonomy" id="1607949"/>
    <lineage>
        <taxon>Bacteria</taxon>
        <taxon>Pseudomonadati</taxon>
        <taxon>Pseudomonadota</taxon>
        <taxon>Alphaproteobacteria</taxon>
        <taxon>Hyphomicrobiales</taxon>
        <taxon>Phyllobacteriaceae</taxon>
        <taxon>Tianweitania</taxon>
    </lineage>
</organism>
<evidence type="ECO:0000256" key="4">
    <source>
        <dbReference type="ARBA" id="ARBA00022989"/>
    </source>
</evidence>
<comment type="subcellular location">
    <subcellularLocation>
        <location evidence="1">Cell membrane</location>
        <topology evidence="1">Multi-pass membrane protein</topology>
    </subcellularLocation>
</comment>
<dbReference type="GO" id="GO:0005886">
    <property type="term" value="C:plasma membrane"/>
    <property type="evidence" value="ECO:0007669"/>
    <property type="project" value="UniProtKB-SubCell"/>
</dbReference>
<protein>
    <recommendedName>
        <fullName evidence="9">Caa(3)-type oxidase subunit IV</fullName>
    </recommendedName>
</protein>